<evidence type="ECO:0000313" key="2">
    <source>
        <dbReference type="EMBL" id="QIX19737.1"/>
    </source>
</evidence>
<dbReference type="SUPFAM" id="SSF51735">
    <property type="entry name" value="NAD(P)-binding Rossmann-fold domains"/>
    <property type="match status" value="1"/>
</dbReference>
<evidence type="ECO:0000259" key="1">
    <source>
        <dbReference type="Pfam" id="PF01073"/>
    </source>
</evidence>
<dbReference type="AlphaFoldDB" id="A0A6H0ZI76"/>
<protein>
    <submittedName>
        <fullName evidence="2">NAD-dependent epimerase/dehydratase family protein</fullName>
    </submittedName>
</protein>
<evidence type="ECO:0000313" key="3">
    <source>
        <dbReference type="Proteomes" id="UP000500870"/>
    </source>
</evidence>
<dbReference type="GO" id="GO:0016616">
    <property type="term" value="F:oxidoreductase activity, acting on the CH-OH group of donors, NAD or NADP as acceptor"/>
    <property type="evidence" value="ECO:0007669"/>
    <property type="project" value="InterPro"/>
</dbReference>
<dbReference type="GO" id="GO:0005737">
    <property type="term" value="C:cytoplasm"/>
    <property type="evidence" value="ECO:0007669"/>
    <property type="project" value="TreeGrafter"/>
</dbReference>
<dbReference type="RefSeq" id="WP_136883843.1">
    <property type="nucleotide sequence ID" value="NZ_CP050896.1"/>
</dbReference>
<dbReference type="Gene3D" id="3.40.50.720">
    <property type="entry name" value="NAD(P)-binding Rossmann-like Domain"/>
    <property type="match status" value="1"/>
</dbReference>
<dbReference type="GO" id="GO:0006694">
    <property type="term" value="P:steroid biosynthetic process"/>
    <property type="evidence" value="ECO:0007669"/>
    <property type="project" value="InterPro"/>
</dbReference>
<gene>
    <name evidence="2" type="ORF">FOB41_00705</name>
</gene>
<dbReference type="InterPro" id="IPR002225">
    <property type="entry name" value="3Beta_OHSteriod_DH/Estase"/>
</dbReference>
<dbReference type="GO" id="GO:0004029">
    <property type="term" value="F:aldehyde dehydrogenase (NAD+) activity"/>
    <property type="evidence" value="ECO:0007669"/>
    <property type="project" value="TreeGrafter"/>
</dbReference>
<dbReference type="Proteomes" id="UP000500870">
    <property type="component" value="Chromosome 2"/>
</dbReference>
<dbReference type="PANTHER" id="PTHR48079:SF6">
    <property type="entry name" value="NAD(P)-BINDING DOMAIN-CONTAINING PROTEIN-RELATED"/>
    <property type="match status" value="1"/>
</dbReference>
<accession>A0A6H0ZI76</accession>
<organism evidence="2 3">
    <name type="scientific">Agrobacterium pusense</name>
    <dbReference type="NCBI Taxonomy" id="648995"/>
    <lineage>
        <taxon>Bacteria</taxon>
        <taxon>Pseudomonadati</taxon>
        <taxon>Pseudomonadota</taxon>
        <taxon>Alphaproteobacteria</taxon>
        <taxon>Hyphomicrobiales</taxon>
        <taxon>Rhizobiaceae</taxon>
        <taxon>Rhizobium/Agrobacterium group</taxon>
        <taxon>Agrobacterium</taxon>
    </lineage>
</organism>
<sequence>MDEAGSTIRNADETSPTFPEHFSAYRASKVRAELLVMSAKEIGFRTVSLRPPTIWGPGDPYSRGLPGAIRTGRFAFVDRGDYAFATCHVDNVVEAVECSLERGEGGRAFFICDRDRQTFREFVASIAALKGLSIEKLGSMPYWRASAIGRALDAVWAGVSQILLVNLLLTTTVETPLPM</sequence>
<dbReference type="EMBL" id="CP050896">
    <property type="protein sequence ID" value="QIX19737.1"/>
    <property type="molecule type" value="Genomic_DNA"/>
</dbReference>
<dbReference type="InterPro" id="IPR051783">
    <property type="entry name" value="NAD(P)-dependent_oxidoreduct"/>
</dbReference>
<dbReference type="Pfam" id="PF01073">
    <property type="entry name" value="3Beta_HSD"/>
    <property type="match status" value="1"/>
</dbReference>
<dbReference type="PANTHER" id="PTHR48079">
    <property type="entry name" value="PROTEIN YEEZ"/>
    <property type="match status" value="1"/>
</dbReference>
<name>A0A6H0ZI76_9HYPH</name>
<proteinExistence type="predicted"/>
<feature type="domain" description="3-beta hydroxysteroid dehydrogenase/isomerase" evidence="1">
    <location>
        <begin position="4"/>
        <end position="126"/>
    </location>
</feature>
<reference evidence="2 3" key="1">
    <citation type="submission" date="2020-04" db="EMBL/GenBank/DDBJ databases">
        <title>FDA dAtabase for Regulatory Grade micrObial Sequences (FDA-ARGOS): Supporting development and validation of Infectious Disease Dx tests.</title>
        <authorList>
            <person name="Sciortino C."/>
            <person name="Tallon L."/>
            <person name="Sadzewicz L."/>
            <person name="Vavikolanu K."/>
            <person name="Mehta A."/>
            <person name="Aluvathingal J."/>
            <person name="Nadendla S."/>
            <person name="Nandy P."/>
            <person name="Geyer C."/>
            <person name="Yan Y."/>
            <person name="Sichtig H."/>
        </authorList>
    </citation>
    <scope>NUCLEOTIDE SEQUENCE [LARGE SCALE GENOMIC DNA]</scope>
    <source>
        <strain evidence="2 3">FDAARGOS_633</strain>
    </source>
</reference>
<dbReference type="InterPro" id="IPR036291">
    <property type="entry name" value="NAD(P)-bd_dom_sf"/>
</dbReference>